<proteinExistence type="predicted"/>
<dbReference type="PhylomeDB" id="A0A0G4I4G4"/>
<feature type="compositionally biased region" description="Polar residues" evidence="1">
    <location>
        <begin position="240"/>
        <end position="250"/>
    </location>
</feature>
<feature type="region of interest" description="Disordered" evidence="1">
    <location>
        <begin position="305"/>
        <end position="337"/>
    </location>
</feature>
<protein>
    <submittedName>
        <fullName evidence="2">Uncharacterized protein</fullName>
    </submittedName>
</protein>
<feature type="compositionally biased region" description="Gly residues" evidence="1">
    <location>
        <begin position="511"/>
        <end position="529"/>
    </location>
</feature>
<accession>A0A0G4I4G4</accession>
<dbReference type="EMBL" id="CDMZ01005076">
    <property type="protein sequence ID" value="CEM51870.1"/>
    <property type="molecule type" value="Genomic_DNA"/>
</dbReference>
<feature type="region of interest" description="Disordered" evidence="1">
    <location>
        <begin position="380"/>
        <end position="629"/>
    </location>
</feature>
<reference evidence="2" key="1">
    <citation type="submission" date="2014-11" db="EMBL/GenBank/DDBJ databases">
        <authorList>
            <person name="Otto D Thomas"/>
            <person name="Naeem Raeece"/>
        </authorList>
    </citation>
    <scope>NUCLEOTIDE SEQUENCE</scope>
</reference>
<evidence type="ECO:0000256" key="1">
    <source>
        <dbReference type="SAM" id="MobiDB-lite"/>
    </source>
</evidence>
<feature type="region of interest" description="Disordered" evidence="1">
    <location>
        <begin position="229"/>
        <end position="250"/>
    </location>
</feature>
<feature type="compositionally biased region" description="Gly residues" evidence="1">
    <location>
        <begin position="488"/>
        <end position="501"/>
    </location>
</feature>
<dbReference type="AlphaFoldDB" id="A0A0G4I4G4"/>
<feature type="region of interest" description="Disordered" evidence="1">
    <location>
        <begin position="1"/>
        <end position="23"/>
    </location>
</feature>
<feature type="compositionally biased region" description="Gly residues" evidence="1">
    <location>
        <begin position="608"/>
        <end position="618"/>
    </location>
</feature>
<gene>
    <name evidence="2" type="ORF">Cvel_1804</name>
</gene>
<dbReference type="VEuPathDB" id="CryptoDB:Cvel_1804"/>
<sequence>MWALTIGAGCRRPRKPEETDDSAKSIAQEAAVTLSQKWRQFLASPDPAPVSGVKAFATANSIKLVNVIVQPTRPDRLGQSTDLNCRYSAPLHFVVVVSGTGLGRLLSPGSGGEQAQKPVRTVYKIFRQALVNLLSEDPDFPSLNLAVNRDTSPKTKSQLVFFHTQDTGFGGKHFQADRESHDRLNDLCDEVLQAGGSLARLSFEFCMNDVEGLVEGRVAEFVKKVESVLGDPPSPADASTLPTPQESNPNSTVLSTFTLNPDRLCQISCCGREVGEDSEAAEMQGLVRCWSNVIVFAEKVGKYGGRFGKNDRPGEGSLSASPRNAAPPPPLFHHGAAAAASAATAAAAQRASPSAVLRTPPGAAALVGDGIFVRTSASMECQKEEGEGGGGSAELGVSSASGDGQPAGQEGLRPGKRSCPVEGPSQASGAEAATQGGGGAEAGAEEGKEEEEEEEEDDVVCAGGEVEGTGIGGGKRRRRSTKNKDPDGGGGQSGTGGGAAGRGNSMTGTGVNEGSGGTGGGQGEAPGGGAEEENKLNETLEQQMFPDDSTLASSDPSRSAVGSWPKQNRKESRACGLSQKRTRTRQPRTAPPRRSPRFLEEEARSSGGVTGAVVGGPHGSAERENEEEE</sequence>
<evidence type="ECO:0000313" key="2">
    <source>
        <dbReference type="EMBL" id="CEM51870.1"/>
    </source>
</evidence>
<organism evidence="2">
    <name type="scientific">Chromera velia CCMP2878</name>
    <dbReference type="NCBI Taxonomy" id="1169474"/>
    <lineage>
        <taxon>Eukaryota</taxon>
        <taxon>Sar</taxon>
        <taxon>Alveolata</taxon>
        <taxon>Colpodellida</taxon>
        <taxon>Chromeraceae</taxon>
        <taxon>Chromera</taxon>
    </lineage>
</organism>
<feature type="compositionally biased region" description="Acidic residues" evidence="1">
    <location>
        <begin position="443"/>
        <end position="459"/>
    </location>
</feature>
<name>A0A0G4I4G4_9ALVE</name>